<dbReference type="RefSeq" id="WP_003980054.1">
    <property type="nucleotide sequence ID" value="NZ_CP043497.1"/>
</dbReference>
<dbReference type="Gene3D" id="2.120.10.30">
    <property type="entry name" value="TolB, C-terminal domain"/>
    <property type="match status" value="1"/>
</dbReference>
<proteinExistence type="predicted"/>
<evidence type="ECO:0000313" key="3">
    <source>
        <dbReference type="Proteomes" id="UP000829494"/>
    </source>
</evidence>
<dbReference type="GeneID" id="66860373"/>
<keyword evidence="3" id="KW-1185">Reference proteome</keyword>
<evidence type="ECO:0000256" key="1">
    <source>
        <dbReference type="SAM" id="MobiDB-lite"/>
    </source>
</evidence>
<gene>
    <name evidence="2" type="ORF">SRIMR7_00190</name>
</gene>
<dbReference type="SUPFAM" id="SSF82171">
    <property type="entry name" value="DPP6 N-terminal domain-like"/>
    <property type="match status" value="1"/>
</dbReference>
<sequence length="410" mass="43434">MSAAAPYRTRTYETYRTAAPARRATAGRAARHGVTALVGALALALLSGTAATANPANSPTRPGTETQRPHAEQAPHTTSKPRIERASLTADGTEANDASWGAVISADGRYVAFISKATNLTPDPNNPYLPDTYVKDLRTGAVTFLRDGLGGVRISADGRCVGTNAFGAHDLQGFVHDLKTGTRQALGSARGGSQITGLSGDCRYAVYTANPLHPADPQRIYLHDRTTGQDTLVSRPPTSEQYDMSDGSLSADGRILAYRAHRRLGDGPDRDDIIVTNLRTGEHRQLDGSQDDATAALVQLSANGRTVAYTVGLDTYVHDLRTGRTIRLNKIQGRALSPDGGHLLYTDGNTEALRLRNLRSGADHLVATQGGAEPGALTAHAHTTVFATPAGDLVPSDTNNAADVFVRRGR</sequence>
<dbReference type="Proteomes" id="UP000829494">
    <property type="component" value="Chromosome"/>
</dbReference>
<protein>
    <recommendedName>
        <fullName evidence="4">Protein TolB</fullName>
    </recommendedName>
</protein>
<dbReference type="EMBL" id="CP094298">
    <property type="protein sequence ID" value="UNZ00551.1"/>
    <property type="molecule type" value="Genomic_DNA"/>
</dbReference>
<feature type="region of interest" description="Disordered" evidence="1">
    <location>
        <begin position="227"/>
        <end position="247"/>
    </location>
</feature>
<reference evidence="2 3" key="1">
    <citation type="submission" date="2022-03" db="EMBL/GenBank/DDBJ databases">
        <title>Complete genome of Streptomyces rimosus ssp. rimosus R7 (=ATCC 10970).</title>
        <authorList>
            <person name="Beganovic S."/>
            <person name="Ruckert C."/>
            <person name="Busche T."/>
            <person name="Kalinowski J."/>
            <person name="Wittmann C."/>
        </authorList>
    </citation>
    <scope>NUCLEOTIDE SEQUENCE [LARGE SCALE GENOMIC DNA]</scope>
    <source>
        <strain evidence="2 3">R7</strain>
    </source>
</reference>
<evidence type="ECO:0008006" key="4">
    <source>
        <dbReference type="Google" id="ProtNLM"/>
    </source>
</evidence>
<dbReference type="InterPro" id="IPR011042">
    <property type="entry name" value="6-blade_b-propeller_TolB-like"/>
</dbReference>
<feature type="compositionally biased region" description="Polar residues" evidence="1">
    <location>
        <begin position="228"/>
        <end position="242"/>
    </location>
</feature>
<feature type="region of interest" description="Disordered" evidence="1">
    <location>
        <begin position="52"/>
        <end position="83"/>
    </location>
</feature>
<evidence type="ECO:0000313" key="2">
    <source>
        <dbReference type="EMBL" id="UNZ00551.1"/>
    </source>
</evidence>
<name>A0ABY3YRR5_STRRM</name>
<organism evidence="2 3">
    <name type="scientific">Streptomyces rimosus subsp. rimosus</name>
    <dbReference type="NCBI Taxonomy" id="132474"/>
    <lineage>
        <taxon>Bacteria</taxon>
        <taxon>Bacillati</taxon>
        <taxon>Actinomycetota</taxon>
        <taxon>Actinomycetes</taxon>
        <taxon>Kitasatosporales</taxon>
        <taxon>Streptomycetaceae</taxon>
        <taxon>Streptomyces</taxon>
    </lineage>
</organism>
<accession>A0ABY3YRR5</accession>